<dbReference type="PANTHER" id="PTHR31650:SF1">
    <property type="entry name" value="WAX ESTER SYNTHASE_DIACYLGLYCEROL ACYLTRANSFERASE 4-RELATED"/>
    <property type="match status" value="1"/>
</dbReference>
<dbReference type="InterPro" id="IPR009721">
    <property type="entry name" value="O-acyltransferase_WSD1_C"/>
</dbReference>
<comment type="pathway">
    <text evidence="1">Glycerolipid metabolism; triacylglycerol biosynthesis.</text>
</comment>
<dbReference type="Proteomes" id="UP001208570">
    <property type="component" value="Unassembled WGS sequence"/>
</dbReference>
<evidence type="ECO:0000259" key="9">
    <source>
        <dbReference type="Pfam" id="PF03007"/>
    </source>
</evidence>
<keyword evidence="4" id="KW-0012">Acyltransferase</keyword>
<comment type="catalytic activity">
    <reaction evidence="6">
        <text>a long chain fatty alcohol + a fatty acyl-CoA = a long-chain alcohol wax ester + CoA</text>
        <dbReference type="Rhea" id="RHEA:38443"/>
        <dbReference type="ChEBI" id="CHEBI:17135"/>
        <dbReference type="ChEBI" id="CHEBI:57287"/>
        <dbReference type="ChEBI" id="CHEBI:77636"/>
        <dbReference type="ChEBI" id="CHEBI:235323"/>
        <dbReference type="EC" id="2.3.1.75"/>
    </reaction>
</comment>
<comment type="caution">
    <text evidence="11">The sequence shown here is derived from an EMBL/GenBank/DDBJ whole genome shotgun (WGS) entry which is preliminary data.</text>
</comment>
<keyword evidence="8" id="KW-0472">Membrane</keyword>
<reference evidence="11" key="1">
    <citation type="journal article" date="2023" name="Mol. Biol. Evol.">
        <title>Third-Generation Sequencing Reveals the Adaptive Role of the Epigenome in Three Deep-Sea Polychaetes.</title>
        <authorList>
            <person name="Perez M."/>
            <person name="Aroh O."/>
            <person name="Sun Y."/>
            <person name="Lan Y."/>
            <person name="Juniper S.K."/>
            <person name="Young C.R."/>
            <person name="Angers B."/>
            <person name="Qian P.Y."/>
        </authorList>
    </citation>
    <scope>NUCLEOTIDE SEQUENCE</scope>
    <source>
        <strain evidence="11">P08H-3</strain>
    </source>
</reference>
<keyword evidence="3" id="KW-0808">Transferase</keyword>
<comment type="pathway">
    <text evidence="2">Lipid metabolism.</text>
</comment>
<evidence type="ECO:0000256" key="2">
    <source>
        <dbReference type="ARBA" id="ARBA00005189"/>
    </source>
</evidence>
<dbReference type="Pfam" id="PF06974">
    <property type="entry name" value="WS_DGAT_C"/>
    <property type="match status" value="1"/>
</dbReference>
<evidence type="ECO:0000259" key="10">
    <source>
        <dbReference type="Pfam" id="PF06974"/>
    </source>
</evidence>
<dbReference type="InterPro" id="IPR004255">
    <property type="entry name" value="O-acyltransferase_WSD1_N"/>
</dbReference>
<evidence type="ECO:0000256" key="4">
    <source>
        <dbReference type="ARBA" id="ARBA00023315"/>
    </source>
</evidence>
<comment type="catalytic activity">
    <reaction evidence="7">
        <text>an acyl-CoA + a 1,2-diacyl-sn-glycerol = a triacyl-sn-glycerol + CoA</text>
        <dbReference type="Rhea" id="RHEA:10868"/>
        <dbReference type="ChEBI" id="CHEBI:17815"/>
        <dbReference type="ChEBI" id="CHEBI:57287"/>
        <dbReference type="ChEBI" id="CHEBI:58342"/>
        <dbReference type="ChEBI" id="CHEBI:64615"/>
        <dbReference type="EC" id="2.3.1.20"/>
    </reaction>
</comment>
<evidence type="ECO:0000256" key="1">
    <source>
        <dbReference type="ARBA" id="ARBA00004771"/>
    </source>
</evidence>
<evidence type="ECO:0000256" key="5">
    <source>
        <dbReference type="ARBA" id="ARBA00024360"/>
    </source>
</evidence>
<feature type="transmembrane region" description="Helical" evidence="8">
    <location>
        <begin position="18"/>
        <end position="45"/>
    </location>
</feature>
<evidence type="ECO:0000256" key="8">
    <source>
        <dbReference type="SAM" id="Phobius"/>
    </source>
</evidence>
<evidence type="ECO:0000256" key="7">
    <source>
        <dbReference type="ARBA" id="ARBA00048109"/>
    </source>
</evidence>
<dbReference type="GO" id="GO:0004144">
    <property type="term" value="F:diacylglycerol O-acyltransferase activity"/>
    <property type="evidence" value="ECO:0007669"/>
    <property type="project" value="UniProtKB-EC"/>
</dbReference>
<sequence>MSDPESISKRQERHIPSWILLVLSFLLTIVIVAMLLPVMLVFRIYRNVLKRWIQKDLGDGVKMVSGDDSFWLQDKPENRGIINSLLKFEGQPDIERYRKAFSERLVNAPDPQRHGKKLFPKMTSYTAKIFHRYVWLPEARFDICQHVYIHPDPCLKNKSDMQCLIGEICSTPLPVNKSPWQFIILNPGQGHPECDKFHYAVFRLHHSIADGVSLVRVFLKHMVDQPSSEGSTRRFGTRHFMRKAIRAAFEGPHLLLSRLTRSADKNIVHGSRLSGVKSFSWSEPIDLELIKQIKNATGSTVNDVLVSCLASAFRRYFERYSTATPKDILAYVPVDIRPSSGKITLDNQFALVFLDLPLDEENPVETLRKTKRRMDRIKASPEPVINALAVTYCMNRLPSWLSELAFDWTAAKSSLVLSNVPGPQKKLKIASTTLESMIFWPPQRTNVGLSVSIFSYSGAVTVGASADSNIMSNPAILVDMFVSEVYRLEKTLNL</sequence>
<comment type="similarity">
    <text evidence="5">In the N-terminal section; belongs to the long-chain O-acyltransferase family.</text>
</comment>
<protein>
    <recommendedName>
        <fullName evidence="13">Diacylglycerol O-acyltransferase</fullName>
    </recommendedName>
</protein>
<keyword evidence="8" id="KW-0812">Transmembrane</keyword>
<keyword evidence="12" id="KW-1185">Reference proteome</keyword>
<feature type="domain" description="O-acyltransferase WSD1 C-terminal" evidence="10">
    <location>
        <begin position="347"/>
        <end position="485"/>
    </location>
</feature>
<accession>A0AAD9KA15</accession>
<dbReference type="EMBL" id="JAODUP010000026">
    <property type="protein sequence ID" value="KAK2167566.1"/>
    <property type="molecule type" value="Genomic_DNA"/>
</dbReference>
<feature type="domain" description="O-acyltransferase WSD1-like N-terminal" evidence="9">
    <location>
        <begin position="67"/>
        <end position="236"/>
    </location>
</feature>
<dbReference type="GO" id="GO:0005886">
    <property type="term" value="C:plasma membrane"/>
    <property type="evidence" value="ECO:0007669"/>
    <property type="project" value="TreeGrafter"/>
</dbReference>
<evidence type="ECO:0000313" key="11">
    <source>
        <dbReference type="EMBL" id="KAK2167566.1"/>
    </source>
</evidence>
<evidence type="ECO:0000313" key="12">
    <source>
        <dbReference type="Proteomes" id="UP001208570"/>
    </source>
</evidence>
<keyword evidence="8" id="KW-1133">Transmembrane helix</keyword>
<dbReference type="Pfam" id="PF03007">
    <property type="entry name" value="WS_DGAT_cat"/>
    <property type="match status" value="1"/>
</dbReference>
<proteinExistence type="inferred from homology"/>
<dbReference type="GO" id="GO:0047196">
    <property type="term" value="F:long-chain-alcohol O-fatty-acyltransferase activity"/>
    <property type="evidence" value="ECO:0007669"/>
    <property type="project" value="UniProtKB-EC"/>
</dbReference>
<organism evidence="11 12">
    <name type="scientific">Paralvinella palmiformis</name>
    <dbReference type="NCBI Taxonomy" id="53620"/>
    <lineage>
        <taxon>Eukaryota</taxon>
        <taxon>Metazoa</taxon>
        <taxon>Spiralia</taxon>
        <taxon>Lophotrochozoa</taxon>
        <taxon>Annelida</taxon>
        <taxon>Polychaeta</taxon>
        <taxon>Sedentaria</taxon>
        <taxon>Canalipalpata</taxon>
        <taxon>Terebellida</taxon>
        <taxon>Terebelliformia</taxon>
        <taxon>Alvinellidae</taxon>
        <taxon>Paralvinella</taxon>
    </lineage>
</organism>
<gene>
    <name evidence="11" type="ORF">LSH36_26g06042</name>
</gene>
<dbReference type="AlphaFoldDB" id="A0AAD9KA15"/>
<name>A0AAD9KA15_9ANNE</name>
<dbReference type="InterPro" id="IPR045034">
    <property type="entry name" value="O-acyltransferase_WSD1-like"/>
</dbReference>
<evidence type="ECO:0008006" key="13">
    <source>
        <dbReference type="Google" id="ProtNLM"/>
    </source>
</evidence>
<dbReference type="PANTHER" id="PTHR31650">
    <property type="entry name" value="O-ACYLTRANSFERASE (WSD1-LIKE) FAMILY PROTEIN"/>
    <property type="match status" value="1"/>
</dbReference>
<evidence type="ECO:0000256" key="6">
    <source>
        <dbReference type="ARBA" id="ARBA00047604"/>
    </source>
</evidence>
<dbReference type="GO" id="GO:0019432">
    <property type="term" value="P:triglyceride biosynthetic process"/>
    <property type="evidence" value="ECO:0007669"/>
    <property type="project" value="TreeGrafter"/>
</dbReference>
<evidence type="ECO:0000256" key="3">
    <source>
        <dbReference type="ARBA" id="ARBA00022679"/>
    </source>
</evidence>